<dbReference type="SUPFAM" id="SSF57701">
    <property type="entry name" value="Zn2/Cys6 DNA-binding domain"/>
    <property type="match status" value="1"/>
</dbReference>
<feature type="region of interest" description="Disordered" evidence="1">
    <location>
        <begin position="122"/>
        <end position="152"/>
    </location>
</feature>
<accession>A0AA39TS35</accession>
<keyword evidence="3" id="KW-1185">Reference proteome</keyword>
<comment type="caution">
    <text evidence="2">The sequence shown here is derived from an EMBL/GenBank/DDBJ whole genome shotgun (WGS) entry which is preliminary data.</text>
</comment>
<evidence type="ECO:0000256" key="1">
    <source>
        <dbReference type="SAM" id="MobiDB-lite"/>
    </source>
</evidence>
<sequence length="660" mass="72137">MAEPTDPKELAVVNAQDQYETSSAALHQLIASPPPEDADFFVIDSWVIDAQFHWETCTHSWRIAKVSSIEWRRLEYNMLELFAEIPDDQVAYSCAEYNELVKRARQFSMNVVPVPLSQMPTRQLAPKAPTSSSAPVAPARAQTTTPAVVPPVPSVPSRLSPVIAPPPAIPAVTTVVPPAKPPFPVKPRPIFKNKTPLASDDITTTGASFELDVTSPLHPNIATLLKTGPPKSVIPSEGSMRSSQRLQAVNAASRHQVLPGPNPIPEGSVASSSRKCTPLFFPGTDDEEEIATPGVTEKGKGKEVVPGTDEDEEDVIQDHDTSSNIMDVDEEDNSPPPTNIAWRYRSPVPAASSGPPPITVSEVRPRLSIHRADPNSALFKLLGAPPANKPKKGSRRKPKFDNLPPPPKDIVDERTVRAKRSKKKATKDKEIEEVTPSDVVPTKANRPRGPSRLRAPPATIGIQIGGFGEEVPADYKAVQNGLKSIAVLVVSRDFGEFVEVDKALWNKKIAPFVGEQYVKPCDSCHRKKMQCRKFLTNSVICVRCHYAKLPCLVNGTKALNPLAHYRPKSYESINAFESSMDTLSQHANTLEDIIVNYMTGLDAISQLQGLRSQIGRLRECLGSDSRVEEVIEEEDNEGSDIDDVAEGEPGPSRKRKRSGK</sequence>
<feature type="region of interest" description="Disordered" evidence="1">
    <location>
        <begin position="629"/>
        <end position="660"/>
    </location>
</feature>
<dbReference type="GO" id="GO:0008270">
    <property type="term" value="F:zinc ion binding"/>
    <property type="evidence" value="ECO:0007669"/>
    <property type="project" value="InterPro"/>
</dbReference>
<name>A0AA39TS35_9AGAR</name>
<dbReference type="InterPro" id="IPR036864">
    <property type="entry name" value="Zn2-C6_fun-type_DNA-bd_sf"/>
</dbReference>
<feature type="region of interest" description="Disordered" evidence="1">
    <location>
        <begin position="281"/>
        <end position="361"/>
    </location>
</feature>
<evidence type="ECO:0000313" key="3">
    <source>
        <dbReference type="Proteomes" id="UP001175228"/>
    </source>
</evidence>
<feature type="compositionally biased region" description="Basic residues" evidence="1">
    <location>
        <begin position="389"/>
        <end position="398"/>
    </location>
</feature>
<protein>
    <recommendedName>
        <fullName evidence="4">Zn(2)-C6 fungal-type domain-containing protein</fullName>
    </recommendedName>
</protein>
<dbReference type="CDD" id="cd00067">
    <property type="entry name" value="GAL4"/>
    <property type="match status" value="1"/>
</dbReference>
<dbReference type="GO" id="GO:0000981">
    <property type="term" value="F:DNA-binding transcription factor activity, RNA polymerase II-specific"/>
    <property type="evidence" value="ECO:0007669"/>
    <property type="project" value="InterPro"/>
</dbReference>
<evidence type="ECO:0008006" key="4">
    <source>
        <dbReference type="Google" id="ProtNLM"/>
    </source>
</evidence>
<organism evidence="2 3">
    <name type="scientific">Armillaria luteobubalina</name>
    <dbReference type="NCBI Taxonomy" id="153913"/>
    <lineage>
        <taxon>Eukaryota</taxon>
        <taxon>Fungi</taxon>
        <taxon>Dikarya</taxon>
        <taxon>Basidiomycota</taxon>
        <taxon>Agaricomycotina</taxon>
        <taxon>Agaricomycetes</taxon>
        <taxon>Agaricomycetidae</taxon>
        <taxon>Agaricales</taxon>
        <taxon>Marasmiineae</taxon>
        <taxon>Physalacriaceae</taxon>
        <taxon>Armillaria</taxon>
    </lineage>
</organism>
<proteinExistence type="predicted"/>
<feature type="compositionally biased region" description="Acidic residues" evidence="1">
    <location>
        <begin position="630"/>
        <end position="646"/>
    </location>
</feature>
<evidence type="ECO:0000313" key="2">
    <source>
        <dbReference type="EMBL" id="KAK0499091.1"/>
    </source>
</evidence>
<feature type="compositionally biased region" description="Basic residues" evidence="1">
    <location>
        <begin position="417"/>
        <end position="426"/>
    </location>
</feature>
<feature type="compositionally biased region" description="Low complexity" evidence="1">
    <location>
        <begin position="125"/>
        <end position="147"/>
    </location>
</feature>
<dbReference type="Proteomes" id="UP001175228">
    <property type="component" value="Unassembled WGS sequence"/>
</dbReference>
<reference evidence="2" key="1">
    <citation type="submission" date="2023-06" db="EMBL/GenBank/DDBJ databases">
        <authorList>
            <consortium name="Lawrence Berkeley National Laboratory"/>
            <person name="Ahrendt S."/>
            <person name="Sahu N."/>
            <person name="Indic B."/>
            <person name="Wong-Bajracharya J."/>
            <person name="Merenyi Z."/>
            <person name="Ke H.-M."/>
            <person name="Monk M."/>
            <person name="Kocsube S."/>
            <person name="Drula E."/>
            <person name="Lipzen A."/>
            <person name="Balint B."/>
            <person name="Henrissat B."/>
            <person name="Andreopoulos B."/>
            <person name="Martin F.M."/>
            <person name="Harder C.B."/>
            <person name="Rigling D."/>
            <person name="Ford K.L."/>
            <person name="Foster G.D."/>
            <person name="Pangilinan J."/>
            <person name="Papanicolaou A."/>
            <person name="Barry K."/>
            <person name="LaButti K."/>
            <person name="Viragh M."/>
            <person name="Koriabine M."/>
            <person name="Yan M."/>
            <person name="Riley R."/>
            <person name="Champramary S."/>
            <person name="Plett K.L."/>
            <person name="Tsai I.J."/>
            <person name="Slot J."/>
            <person name="Sipos G."/>
            <person name="Plett J."/>
            <person name="Nagy L.G."/>
            <person name="Grigoriev I.V."/>
        </authorList>
    </citation>
    <scope>NUCLEOTIDE SEQUENCE</scope>
    <source>
        <strain evidence="2">HWK02</strain>
    </source>
</reference>
<dbReference type="InterPro" id="IPR001138">
    <property type="entry name" value="Zn2Cys6_DnaBD"/>
</dbReference>
<dbReference type="EMBL" id="JAUEPU010000010">
    <property type="protein sequence ID" value="KAK0499091.1"/>
    <property type="molecule type" value="Genomic_DNA"/>
</dbReference>
<dbReference type="AlphaFoldDB" id="A0AA39TS35"/>
<gene>
    <name evidence="2" type="ORF">EDD18DRAFT_1376859</name>
</gene>
<feature type="region of interest" description="Disordered" evidence="1">
    <location>
        <begin position="378"/>
        <end position="456"/>
    </location>
</feature>
<dbReference type="Gene3D" id="4.10.240.10">
    <property type="entry name" value="Zn(2)-C6 fungal-type DNA-binding domain"/>
    <property type="match status" value="1"/>
</dbReference>